<comment type="subcellular location">
    <subcellularLocation>
        <location evidence="1">Membrane</location>
        <topology evidence="1">Peripheral membrane protein</topology>
    </subcellularLocation>
</comment>
<dbReference type="SUPFAM" id="SSF50044">
    <property type="entry name" value="SH3-domain"/>
    <property type="match status" value="4"/>
</dbReference>
<protein>
    <submittedName>
        <fullName evidence="7">SH3 domain-containing protein</fullName>
    </submittedName>
</protein>
<evidence type="ECO:0000256" key="3">
    <source>
        <dbReference type="ARBA" id="ARBA00023054"/>
    </source>
</evidence>
<feature type="domain" description="SH3" evidence="6">
    <location>
        <begin position="122"/>
        <end position="182"/>
    </location>
</feature>
<dbReference type="Pfam" id="PF07653">
    <property type="entry name" value="SH3_2"/>
    <property type="match status" value="1"/>
</dbReference>
<dbReference type="PRINTS" id="PR01887">
    <property type="entry name" value="SPECTRNALPHA"/>
</dbReference>
<dbReference type="PANTHER" id="PTHR14167:SF81">
    <property type="entry name" value="ENDOPHILIN-A"/>
    <property type="match status" value="1"/>
</dbReference>
<evidence type="ECO:0000256" key="5">
    <source>
        <dbReference type="PROSITE-ProRule" id="PRU00192"/>
    </source>
</evidence>
<dbReference type="InterPro" id="IPR001452">
    <property type="entry name" value="SH3_domain"/>
</dbReference>
<name>A0AAD6T976_9AGAR</name>
<dbReference type="Proteomes" id="UP001218188">
    <property type="component" value="Unassembled WGS sequence"/>
</dbReference>
<dbReference type="PROSITE" id="PS50002">
    <property type="entry name" value="SH3"/>
    <property type="match status" value="4"/>
</dbReference>
<dbReference type="InterPro" id="IPR036028">
    <property type="entry name" value="SH3-like_dom_sf"/>
</dbReference>
<accession>A0AAD6T976</accession>
<organism evidence="7 8">
    <name type="scientific">Mycena alexandri</name>
    <dbReference type="NCBI Taxonomy" id="1745969"/>
    <lineage>
        <taxon>Eukaryota</taxon>
        <taxon>Fungi</taxon>
        <taxon>Dikarya</taxon>
        <taxon>Basidiomycota</taxon>
        <taxon>Agaricomycotina</taxon>
        <taxon>Agaricomycetes</taxon>
        <taxon>Agaricomycetidae</taxon>
        <taxon>Agaricales</taxon>
        <taxon>Marasmiineae</taxon>
        <taxon>Mycenaceae</taxon>
        <taxon>Mycena</taxon>
    </lineage>
</organism>
<proteinExistence type="predicted"/>
<keyword evidence="4" id="KW-0472">Membrane</keyword>
<sequence length="370" mass="40238">MFPAGYVGVLESSSALLRPAPKSQPVKEVSTVVDDGLCAISLHDYQALNEAEMNLKKGDLIKQIKPIGDTNRDWLIGAGTDGRRGMFPASCVKPNKRPKIKVIEGQPQRLVPKSESSLSPLALADRGIVVREHTAGDADEISLTKGELIKQIQRIYGGWWSGVKSSGERGLFPAHYVELERQLSLPAPTVTASDGLCVIAMWDYKAKSEKEQSLAKGDVIKWVNKFEEDWWLGVGATGKTGLFPTVYVKPIESQQTNSGPSVPMAVALSASIAGADDGLCGTVLWDYKAEDDKHLSLTKGDLIRRISKFCPGWWMGLGPSLKTGLFPAGYVKPITSEHRPPEASPISPANDGLCVTALWITRQKTNEKYP</sequence>
<dbReference type="SMART" id="SM00326">
    <property type="entry name" value="SH3"/>
    <property type="match status" value="4"/>
</dbReference>
<dbReference type="AlphaFoldDB" id="A0AAD6T976"/>
<evidence type="ECO:0000313" key="7">
    <source>
        <dbReference type="EMBL" id="KAJ7041216.1"/>
    </source>
</evidence>
<dbReference type="Pfam" id="PF14604">
    <property type="entry name" value="SH3_9"/>
    <property type="match status" value="3"/>
</dbReference>
<evidence type="ECO:0000256" key="4">
    <source>
        <dbReference type="ARBA" id="ARBA00023136"/>
    </source>
</evidence>
<feature type="domain" description="SH3" evidence="6">
    <location>
        <begin position="193"/>
        <end position="253"/>
    </location>
</feature>
<dbReference type="PRINTS" id="PR00452">
    <property type="entry name" value="SH3DOMAIN"/>
</dbReference>
<evidence type="ECO:0000313" key="8">
    <source>
        <dbReference type="Proteomes" id="UP001218188"/>
    </source>
</evidence>
<comment type="caution">
    <text evidence="7">The sequence shown here is derived from an EMBL/GenBank/DDBJ whole genome shotgun (WGS) entry which is preliminary data.</text>
</comment>
<keyword evidence="3" id="KW-0175">Coiled coil</keyword>
<dbReference type="PANTHER" id="PTHR14167">
    <property type="entry name" value="SH3 DOMAIN-CONTAINING"/>
    <property type="match status" value="1"/>
</dbReference>
<dbReference type="Gene3D" id="2.30.30.40">
    <property type="entry name" value="SH3 Domains"/>
    <property type="match status" value="4"/>
</dbReference>
<feature type="domain" description="SH3" evidence="6">
    <location>
        <begin position="276"/>
        <end position="336"/>
    </location>
</feature>
<evidence type="ECO:0000256" key="2">
    <source>
        <dbReference type="ARBA" id="ARBA00022443"/>
    </source>
</evidence>
<feature type="domain" description="SH3" evidence="6">
    <location>
        <begin position="34"/>
        <end position="97"/>
    </location>
</feature>
<dbReference type="InterPro" id="IPR050384">
    <property type="entry name" value="Endophilin_SH3RF"/>
</dbReference>
<keyword evidence="2 5" id="KW-0728">SH3 domain</keyword>
<evidence type="ECO:0000259" key="6">
    <source>
        <dbReference type="PROSITE" id="PS50002"/>
    </source>
</evidence>
<evidence type="ECO:0000256" key="1">
    <source>
        <dbReference type="ARBA" id="ARBA00004170"/>
    </source>
</evidence>
<dbReference type="EMBL" id="JARJCM010000018">
    <property type="protein sequence ID" value="KAJ7041216.1"/>
    <property type="molecule type" value="Genomic_DNA"/>
</dbReference>
<gene>
    <name evidence="7" type="ORF">C8F04DRAFT_172351</name>
</gene>
<keyword evidence="8" id="KW-1185">Reference proteome</keyword>
<reference evidence="7" key="1">
    <citation type="submission" date="2023-03" db="EMBL/GenBank/DDBJ databases">
        <title>Massive genome expansion in bonnet fungi (Mycena s.s.) driven by repeated elements and novel gene families across ecological guilds.</title>
        <authorList>
            <consortium name="Lawrence Berkeley National Laboratory"/>
            <person name="Harder C.B."/>
            <person name="Miyauchi S."/>
            <person name="Viragh M."/>
            <person name="Kuo A."/>
            <person name="Thoen E."/>
            <person name="Andreopoulos B."/>
            <person name="Lu D."/>
            <person name="Skrede I."/>
            <person name="Drula E."/>
            <person name="Henrissat B."/>
            <person name="Morin E."/>
            <person name="Kohler A."/>
            <person name="Barry K."/>
            <person name="LaButti K."/>
            <person name="Morin E."/>
            <person name="Salamov A."/>
            <person name="Lipzen A."/>
            <person name="Mereny Z."/>
            <person name="Hegedus B."/>
            <person name="Baldrian P."/>
            <person name="Stursova M."/>
            <person name="Weitz H."/>
            <person name="Taylor A."/>
            <person name="Grigoriev I.V."/>
            <person name="Nagy L.G."/>
            <person name="Martin F."/>
            <person name="Kauserud H."/>
        </authorList>
    </citation>
    <scope>NUCLEOTIDE SEQUENCE</scope>
    <source>
        <strain evidence="7">CBHHK200</strain>
    </source>
</reference>